<gene>
    <name evidence="2" type="ORF">F6W96_39505</name>
</gene>
<accession>A0A6G9ZDR6</accession>
<dbReference type="GO" id="GO:0016491">
    <property type="term" value="F:oxidoreductase activity"/>
    <property type="evidence" value="ECO:0007669"/>
    <property type="project" value="InterPro"/>
</dbReference>
<proteinExistence type="predicted"/>
<dbReference type="Pfam" id="PF09995">
    <property type="entry name" value="MPAB_Lcp_cat"/>
    <property type="match status" value="1"/>
</dbReference>
<evidence type="ECO:0000313" key="2">
    <source>
        <dbReference type="EMBL" id="QIS23487.1"/>
    </source>
</evidence>
<dbReference type="InterPro" id="IPR037473">
    <property type="entry name" value="Lcp-like"/>
</dbReference>
<dbReference type="PANTHER" id="PTHR37539">
    <property type="entry name" value="SECRETED PROTEIN-RELATED"/>
    <property type="match status" value="1"/>
</dbReference>
<dbReference type="Proteomes" id="UP000500953">
    <property type="component" value="Chromosome"/>
</dbReference>
<dbReference type="EMBL" id="CP046173">
    <property type="protein sequence ID" value="QIS23487.1"/>
    <property type="molecule type" value="Genomic_DNA"/>
</dbReference>
<name>A0A6G9ZDR6_9NOCA</name>
<sequence>MCCTQRLNPPPDTAPPRSRNEVSRLIGVVQCFIMTTYTDMLALKPLGDPLADQVTAQLLDSGQVASTNHLFRLVTTADHDIPEGAPPVLRDYLAETRSFPEWTDWDRIRNIDAFFQYHQQASRAVLGTAGLVGTYLNPMGAKTLHATHSLDHPKRRLMQSSRLFVGMADKDAFTEHYSRLIPTCQKVRLVHSMIRQLQMRSGKWDAESDGMPVSQLYMYVATLIFSVEMLDAMDRIGIHPSPTERDGYYYAWRLIAHWLGVPEEPVPFPDTVDEATALWHSARDAGEWAATDAGTVLTLDCIDLYEQHLPRGTKGLVPAFLRLTLTDRFADMVHIPHSGYQFGTEMAAKVGGILSAQHAGRSLLVHEALKRIAEAASGVHHHAERTVVPYTEETEPQMSDHLGPIE</sequence>
<evidence type="ECO:0000259" key="1">
    <source>
        <dbReference type="Pfam" id="PF09995"/>
    </source>
</evidence>
<protein>
    <submittedName>
        <fullName evidence="2">DUF2236 domain-containing protein</fullName>
    </submittedName>
</protein>
<organism evidence="2 3">
    <name type="scientific">Nocardia terpenica</name>
    <dbReference type="NCBI Taxonomy" id="455432"/>
    <lineage>
        <taxon>Bacteria</taxon>
        <taxon>Bacillati</taxon>
        <taxon>Actinomycetota</taxon>
        <taxon>Actinomycetes</taxon>
        <taxon>Mycobacteriales</taxon>
        <taxon>Nocardiaceae</taxon>
        <taxon>Nocardia</taxon>
    </lineage>
</organism>
<dbReference type="InterPro" id="IPR018713">
    <property type="entry name" value="MPAB/Lcp_cat_dom"/>
</dbReference>
<feature type="domain" description="ER-bound oxygenase mpaB/mpaB'/Rubber oxygenase catalytic" evidence="1">
    <location>
        <begin position="123"/>
        <end position="336"/>
    </location>
</feature>
<evidence type="ECO:0000313" key="3">
    <source>
        <dbReference type="Proteomes" id="UP000500953"/>
    </source>
</evidence>
<dbReference type="PANTHER" id="PTHR37539:SF1">
    <property type="entry name" value="ER-BOUND OXYGENASE MPAB_MPAB'_RUBBER OXYGENASE CATALYTIC DOMAIN-CONTAINING PROTEIN"/>
    <property type="match status" value="1"/>
</dbReference>
<reference evidence="2 3" key="1">
    <citation type="journal article" date="2019" name="ACS Chem. Biol.">
        <title>Identification and Mobilization of a Cryptic Antibiotic Biosynthesis Gene Locus from a Human-Pathogenic Nocardia Isolate.</title>
        <authorList>
            <person name="Herisse M."/>
            <person name="Ishida K."/>
            <person name="Porter J.L."/>
            <person name="Howden B."/>
            <person name="Hertweck C."/>
            <person name="Stinear T.P."/>
            <person name="Pidot S.J."/>
        </authorList>
    </citation>
    <scope>NUCLEOTIDE SEQUENCE [LARGE SCALE GENOMIC DNA]</scope>
    <source>
        <strain evidence="2 3">AUSMDU00012715</strain>
    </source>
</reference>
<dbReference type="AlphaFoldDB" id="A0A6G9ZDR6"/>